<dbReference type="Pfam" id="PF00104">
    <property type="entry name" value="Hormone_recep"/>
    <property type="match status" value="1"/>
</dbReference>
<evidence type="ECO:0000256" key="2">
    <source>
        <dbReference type="ARBA" id="ARBA00022473"/>
    </source>
</evidence>
<keyword evidence="9 11" id="KW-0675">Receptor</keyword>
<dbReference type="PROSITE" id="PS00031">
    <property type="entry name" value="NUCLEAR_REC_DBD_1"/>
    <property type="match status" value="1"/>
</dbReference>
<evidence type="ECO:0000256" key="6">
    <source>
        <dbReference type="ARBA" id="ARBA00023015"/>
    </source>
</evidence>
<accession>A0A2D0QWZ1</accession>
<dbReference type="InterPro" id="IPR044101">
    <property type="entry name" value="NR_DBD_ROR"/>
</dbReference>
<dbReference type="InterPro" id="IPR000536">
    <property type="entry name" value="Nucl_hrmn_rcpt_lig-bd"/>
</dbReference>
<keyword evidence="4 11" id="KW-0863">Zinc-finger</keyword>
<dbReference type="GO" id="GO:0008270">
    <property type="term" value="F:zinc ion binding"/>
    <property type="evidence" value="ECO:0007669"/>
    <property type="project" value="UniProtKB-KW"/>
</dbReference>
<evidence type="ECO:0000256" key="9">
    <source>
        <dbReference type="ARBA" id="ARBA00023170"/>
    </source>
</evidence>
<dbReference type="SMART" id="SM00399">
    <property type="entry name" value="ZnF_C4"/>
    <property type="match status" value="1"/>
</dbReference>
<dbReference type="GeneID" id="108265285"/>
<dbReference type="GO" id="GO:0005634">
    <property type="term" value="C:nucleus"/>
    <property type="evidence" value="ECO:0007669"/>
    <property type="project" value="UniProtKB-SubCell"/>
</dbReference>
<sequence length="463" mass="51822">MRAQIEVIPCKICGDKSSGIHYGVITCEGCKGFFRRSQQNNATYSCSRQRNCMIDRTNRNRCQHCRLQKCLALGMSRDAVKFGRMSKKQRDSLYAEVQKHQQGQECVSGVLSSGAVGVEEPGENSHDGHTRTCSRSSSTALSDLDDLGGLLFDLPLTPEDEYCGLELQGNSRTSGEGSSGGGDPSSHGSAVLKHEYQLLHTHSPLNEGFSLLETERMAQSVVKSHVETSQYSTEELKRLAWNLYTAEETRTYQSKPMEAMWQQCVAHLTNAIQYVVEFAKRISGFMELCQNDQIILLKAGCLSVLLIQMCRAYNATNHTLLFDGKFASVQLFKSLGCDDLVNAVFELAKSMSRLQLTEEEMALFSAVVLFSPDRPWLTDRQPVQRLQGKVYQALQRCLNREGANEHKLNKMLAKLPAIKSICNLHIDKLEFFRLLHPETAYSFPPLYREVFGSESTSPDSTKG</sequence>
<dbReference type="PROSITE" id="PS51843">
    <property type="entry name" value="NR_LBD"/>
    <property type="match status" value="1"/>
</dbReference>
<feature type="region of interest" description="Disordered" evidence="12">
    <location>
        <begin position="117"/>
        <end position="139"/>
    </location>
</feature>
<evidence type="ECO:0000313" key="16">
    <source>
        <dbReference type="RefSeq" id="XP_017322927.1"/>
    </source>
</evidence>
<dbReference type="SMART" id="SM00430">
    <property type="entry name" value="HOLI"/>
    <property type="match status" value="1"/>
</dbReference>
<proteinExistence type="inferred from homology"/>
<dbReference type="Gene3D" id="1.10.565.10">
    <property type="entry name" value="Retinoid X Receptor"/>
    <property type="match status" value="1"/>
</dbReference>
<evidence type="ECO:0000256" key="7">
    <source>
        <dbReference type="ARBA" id="ARBA00023125"/>
    </source>
</evidence>
<dbReference type="PRINTS" id="PR00047">
    <property type="entry name" value="STROIDFINGER"/>
</dbReference>
<evidence type="ECO:0000256" key="1">
    <source>
        <dbReference type="ARBA" id="ARBA00004123"/>
    </source>
</evidence>
<dbReference type="Proteomes" id="UP000221080">
    <property type="component" value="Chromosome 5"/>
</dbReference>
<dbReference type="InterPro" id="IPR003079">
    <property type="entry name" value="ROR_rcpt"/>
</dbReference>
<dbReference type="InterPro" id="IPR013088">
    <property type="entry name" value="Znf_NHR/GATA"/>
</dbReference>
<keyword evidence="8 11" id="KW-0804">Transcription</keyword>
<evidence type="ECO:0000256" key="12">
    <source>
        <dbReference type="SAM" id="MobiDB-lite"/>
    </source>
</evidence>
<keyword evidence="2" id="KW-0217">Developmental protein</keyword>
<reference evidence="16" key="2">
    <citation type="submission" date="2025-08" db="UniProtKB">
        <authorList>
            <consortium name="RefSeq"/>
        </authorList>
    </citation>
    <scope>IDENTIFICATION</scope>
    <source>
        <tissue evidence="16">Blood</tissue>
    </source>
</reference>
<dbReference type="OMA" id="KPAEVMW"/>
<dbReference type="PRINTS" id="PR01293">
    <property type="entry name" value="RORNUCRECPTR"/>
</dbReference>
<feature type="region of interest" description="Disordered" evidence="12">
    <location>
        <begin position="166"/>
        <end position="189"/>
    </location>
</feature>
<dbReference type="PANTHER" id="PTHR45805:SF7">
    <property type="entry name" value="NUCLEAR RECEPTOR ROR-BETA-LIKE"/>
    <property type="match status" value="1"/>
</dbReference>
<dbReference type="Gene3D" id="3.30.50.10">
    <property type="entry name" value="Erythroid Transcription Factor GATA-1, subunit A"/>
    <property type="match status" value="1"/>
</dbReference>
<protein>
    <submittedName>
        <fullName evidence="16">RAR-related orphan receptor C a isoform X1</fullName>
    </submittedName>
</protein>
<keyword evidence="10 11" id="KW-0539">Nucleus</keyword>
<dbReference type="GO" id="GO:0000978">
    <property type="term" value="F:RNA polymerase II cis-regulatory region sequence-specific DNA binding"/>
    <property type="evidence" value="ECO:0007669"/>
    <property type="project" value="TreeGrafter"/>
</dbReference>
<evidence type="ECO:0000256" key="8">
    <source>
        <dbReference type="ARBA" id="ARBA00023163"/>
    </source>
</evidence>
<dbReference type="FunFam" id="3.30.50.10:FF:000003">
    <property type="entry name" value="Nuclear orphan receptor ROR-beta"/>
    <property type="match status" value="1"/>
</dbReference>
<keyword evidence="6 11" id="KW-0805">Transcription regulation</keyword>
<dbReference type="PROSITE" id="PS51030">
    <property type="entry name" value="NUCLEAR_REC_DBD_2"/>
    <property type="match status" value="1"/>
</dbReference>
<dbReference type="InterPro" id="IPR035500">
    <property type="entry name" value="NHR-like_dom_sf"/>
</dbReference>
<dbReference type="PANTHER" id="PTHR45805">
    <property type="entry name" value="NUCLEAR HORMONE RECEPTOR HR3-RELATED"/>
    <property type="match status" value="1"/>
</dbReference>
<comment type="similarity">
    <text evidence="11">Belongs to the nuclear hormone receptor family.</text>
</comment>
<keyword evidence="7 11" id="KW-0238">DNA-binding</keyword>
<dbReference type="GO" id="GO:0004879">
    <property type="term" value="F:nuclear receptor activity"/>
    <property type="evidence" value="ECO:0007669"/>
    <property type="project" value="InterPro"/>
</dbReference>
<comment type="subcellular location">
    <subcellularLocation>
        <location evidence="1 11">Nucleus</location>
    </subcellularLocation>
</comment>
<dbReference type="KEGG" id="ipu:108265285"/>
<evidence type="ECO:0000256" key="10">
    <source>
        <dbReference type="ARBA" id="ARBA00023242"/>
    </source>
</evidence>
<dbReference type="PRINTS" id="PR00398">
    <property type="entry name" value="STRDHORMONER"/>
</dbReference>
<dbReference type="CDD" id="cd06968">
    <property type="entry name" value="NR_DBD_ROR"/>
    <property type="match status" value="1"/>
</dbReference>
<evidence type="ECO:0000256" key="11">
    <source>
        <dbReference type="RuleBase" id="RU004334"/>
    </source>
</evidence>
<dbReference type="RefSeq" id="XP_017322927.1">
    <property type="nucleotide sequence ID" value="XM_017467438.3"/>
</dbReference>
<dbReference type="STRING" id="7998.ENSIPUP00000023103"/>
<name>A0A2D0QWZ1_ICTPU</name>
<evidence type="ECO:0000256" key="5">
    <source>
        <dbReference type="ARBA" id="ARBA00022833"/>
    </source>
</evidence>
<evidence type="ECO:0000259" key="13">
    <source>
        <dbReference type="PROSITE" id="PS51030"/>
    </source>
</evidence>
<organism evidence="15 16">
    <name type="scientific">Ictalurus punctatus</name>
    <name type="common">Channel catfish</name>
    <name type="synonym">Silurus punctatus</name>
    <dbReference type="NCBI Taxonomy" id="7998"/>
    <lineage>
        <taxon>Eukaryota</taxon>
        <taxon>Metazoa</taxon>
        <taxon>Chordata</taxon>
        <taxon>Craniata</taxon>
        <taxon>Vertebrata</taxon>
        <taxon>Euteleostomi</taxon>
        <taxon>Actinopterygii</taxon>
        <taxon>Neopterygii</taxon>
        <taxon>Teleostei</taxon>
        <taxon>Ostariophysi</taxon>
        <taxon>Siluriformes</taxon>
        <taxon>Ictaluridae</taxon>
        <taxon>Ictalurus</taxon>
    </lineage>
</organism>
<keyword evidence="15" id="KW-1185">Reference proteome</keyword>
<dbReference type="Pfam" id="PF00105">
    <property type="entry name" value="zf-C4"/>
    <property type="match status" value="1"/>
</dbReference>
<keyword evidence="3 11" id="KW-0479">Metal-binding</keyword>
<evidence type="ECO:0000256" key="4">
    <source>
        <dbReference type="ARBA" id="ARBA00022771"/>
    </source>
</evidence>
<evidence type="ECO:0000313" key="15">
    <source>
        <dbReference type="Proteomes" id="UP000221080"/>
    </source>
</evidence>
<dbReference type="InterPro" id="IPR001723">
    <property type="entry name" value="Nuclear_hrmn_rcpt"/>
</dbReference>
<dbReference type="CTD" id="559245"/>
<dbReference type="SUPFAM" id="SSF48508">
    <property type="entry name" value="Nuclear receptor ligand-binding domain"/>
    <property type="match status" value="1"/>
</dbReference>
<evidence type="ECO:0000259" key="14">
    <source>
        <dbReference type="PROSITE" id="PS51843"/>
    </source>
</evidence>
<evidence type="ECO:0000256" key="3">
    <source>
        <dbReference type="ARBA" id="ARBA00022723"/>
    </source>
</evidence>
<dbReference type="SUPFAM" id="SSF57716">
    <property type="entry name" value="Glucocorticoid receptor-like (DNA-binding domain)"/>
    <property type="match status" value="1"/>
</dbReference>
<reference evidence="15" key="1">
    <citation type="journal article" date="2016" name="Nat. Commun.">
        <title>The channel catfish genome sequence provides insights into the evolution of scale formation in teleosts.</title>
        <authorList>
            <person name="Liu Z."/>
            <person name="Liu S."/>
            <person name="Yao J."/>
            <person name="Bao L."/>
            <person name="Zhang J."/>
            <person name="Li Y."/>
            <person name="Jiang C."/>
            <person name="Sun L."/>
            <person name="Wang R."/>
            <person name="Zhang Y."/>
            <person name="Zhou T."/>
            <person name="Zeng Q."/>
            <person name="Fu Q."/>
            <person name="Gao S."/>
            <person name="Li N."/>
            <person name="Koren S."/>
            <person name="Jiang Y."/>
            <person name="Zimin A."/>
            <person name="Xu P."/>
            <person name="Phillippy A.M."/>
            <person name="Geng X."/>
            <person name="Song L."/>
            <person name="Sun F."/>
            <person name="Li C."/>
            <person name="Wang X."/>
            <person name="Chen A."/>
            <person name="Jin Y."/>
            <person name="Yuan Z."/>
            <person name="Yang Y."/>
            <person name="Tan S."/>
            <person name="Peatman E."/>
            <person name="Lu J."/>
            <person name="Qin Z."/>
            <person name="Dunham R."/>
            <person name="Li Z."/>
            <person name="Sonstegard T."/>
            <person name="Feng J."/>
            <person name="Danzmann R.G."/>
            <person name="Schroeder S."/>
            <person name="Scheffler B."/>
            <person name="Duke M.V."/>
            <person name="Ballard L."/>
            <person name="Kucuktas H."/>
            <person name="Kaltenboeck L."/>
            <person name="Liu H."/>
            <person name="Armbruster J."/>
            <person name="Xie Y."/>
            <person name="Kirby M.L."/>
            <person name="Tian Y."/>
            <person name="Flanagan M.E."/>
            <person name="Mu W."/>
            <person name="Waldbieser G.C."/>
        </authorList>
    </citation>
    <scope>NUCLEOTIDE SEQUENCE [LARGE SCALE GENOMIC DNA]</scope>
    <source>
        <strain evidence="15">SDA103</strain>
    </source>
</reference>
<feature type="domain" description="Nuclear receptor" evidence="13">
    <location>
        <begin position="7"/>
        <end position="82"/>
    </location>
</feature>
<dbReference type="InterPro" id="IPR001628">
    <property type="entry name" value="Znf_hrmn_rcpt"/>
</dbReference>
<keyword evidence="5 11" id="KW-0862">Zinc</keyword>
<feature type="domain" description="NR LBD" evidence="14">
    <location>
        <begin position="213"/>
        <end position="451"/>
    </location>
</feature>
<gene>
    <name evidence="16" type="primary">rorca</name>
</gene>
<dbReference type="AlphaFoldDB" id="A0A2D0QWZ1"/>
<dbReference type="OrthoDB" id="8832025at2759"/>